<evidence type="ECO:0000313" key="9">
    <source>
        <dbReference type="Proteomes" id="UP000784294"/>
    </source>
</evidence>
<evidence type="ECO:0000256" key="3">
    <source>
        <dbReference type="ARBA" id="ARBA00022676"/>
    </source>
</evidence>
<comment type="subcellular location">
    <subcellularLocation>
        <location evidence="1">Membrane</location>
        <topology evidence="1">Multi-pass membrane protein</topology>
    </subcellularLocation>
</comment>
<keyword evidence="6" id="KW-1133">Transmembrane helix</keyword>
<proteinExistence type="inferred from homology"/>
<protein>
    <submittedName>
        <fullName evidence="8">Uncharacterized protein</fullName>
    </submittedName>
</protein>
<keyword evidence="9" id="KW-1185">Reference proteome</keyword>
<sequence>MVRMAQLRLIGLPEAPFISTVPPESKNDGDVCFAITNHPHYESAQLRRRTLLAYSMYSRQTVADVWKIYRHQLKVSTLPCRF</sequence>
<dbReference type="GO" id="GO:0016757">
    <property type="term" value="F:glycosyltransferase activity"/>
    <property type="evidence" value="ECO:0007669"/>
    <property type="project" value="UniProtKB-KW"/>
</dbReference>
<comment type="similarity">
    <text evidence="2">Belongs to the dpy-19 family.</text>
</comment>
<dbReference type="EMBL" id="CAAALY010268676">
    <property type="protein sequence ID" value="VEL41279.1"/>
    <property type="molecule type" value="Genomic_DNA"/>
</dbReference>
<dbReference type="GO" id="GO:0016020">
    <property type="term" value="C:membrane"/>
    <property type="evidence" value="ECO:0007669"/>
    <property type="project" value="UniProtKB-SubCell"/>
</dbReference>
<evidence type="ECO:0000256" key="5">
    <source>
        <dbReference type="ARBA" id="ARBA00022692"/>
    </source>
</evidence>
<keyword evidence="7" id="KW-0472">Membrane</keyword>
<keyword evidence="5" id="KW-0812">Transmembrane</keyword>
<dbReference type="Proteomes" id="UP000784294">
    <property type="component" value="Unassembled WGS sequence"/>
</dbReference>
<evidence type="ECO:0000313" key="8">
    <source>
        <dbReference type="EMBL" id="VEL41279.1"/>
    </source>
</evidence>
<evidence type="ECO:0000256" key="6">
    <source>
        <dbReference type="ARBA" id="ARBA00022989"/>
    </source>
</evidence>
<dbReference type="OrthoDB" id="6019623at2759"/>
<evidence type="ECO:0000256" key="4">
    <source>
        <dbReference type="ARBA" id="ARBA00022679"/>
    </source>
</evidence>
<evidence type="ECO:0000256" key="1">
    <source>
        <dbReference type="ARBA" id="ARBA00004141"/>
    </source>
</evidence>
<evidence type="ECO:0000256" key="7">
    <source>
        <dbReference type="ARBA" id="ARBA00023136"/>
    </source>
</evidence>
<dbReference type="Pfam" id="PF10034">
    <property type="entry name" value="Dpy19"/>
    <property type="match status" value="1"/>
</dbReference>
<keyword evidence="4" id="KW-0808">Transferase</keyword>
<reference evidence="8" key="1">
    <citation type="submission" date="2018-11" db="EMBL/GenBank/DDBJ databases">
        <authorList>
            <consortium name="Pathogen Informatics"/>
        </authorList>
    </citation>
    <scope>NUCLEOTIDE SEQUENCE</scope>
</reference>
<organism evidence="8 9">
    <name type="scientific">Protopolystoma xenopodis</name>
    <dbReference type="NCBI Taxonomy" id="117903"/>
    <lineage>
        <taxon>Eukaryota</taxon>
        <taxon>Metazoa</taxon>
        <taxon>Spiralia</taxon>
        <taxon>Lophotrochozoa</taxon>
        <taxon>Platyhelminthes</taxon>
        <taxon>Monogenea</taxon>
        <taxon>Polyopisthocotylea</taxon>
        <taxon>Polystomatidea</taxon>
        <taxon>Polystomatidae</taxon>
        <taxon>Protopolystoma</taxon>
    </lineage>
</organism>
<dbReference type="AlphaFoldDB" id="A0A3S5CV71"/>
<evidence type="ECO:0000256" key="2">
    <source>
        <dbReference type="ARBA" id="ARBA00008744"/>
    </source>
</evidence>
<name>A0A3S5CV71_9PLAT</name>
<comment type="caution">
    <text evidence="8">The sequence shown here is derived from an EMBL/GenBank/DDBJ whole genome shotgun (WGS) entry which is preliminary data.</text>
</comment>
<accession>A0A3S5CV71</accession>
<keyword evidence="3" id="KW-0328">Glycosyltransferase</keyword>
<dbReference type="InterPro" id="IPR018732">
    <property type="entry name" value="Dpy-19/Dpy-19-like"/>
</dbReference>
<gene>
    <name evidence="8" type="ORF">PXEA_LOCUS34719</name>
</gene>